<dbReference type="EMBL" id="CP133612">
    <property type="protein sequence ID" value="WMV09288.1"/>
    <property type="molecule type" value="Genomic_DNA"/>
</dbReference>
<protein>
    <submittedName>
        <fullName evidence="2">Uncharacterized protein</fullName>
    </submittedName>
</protein>
<accession>A0AAF0PQY8</accession>
<proteinExistence type="predicted"/>
<evidence type="ECO:0000313" key="2">
    <source>
        <dbReference type="EMBL" id="WMV09288.1"/>
    </source>
</evidence>
<sequence length="94" mass="10567">MKYVMQFGENRKLSPRYIDPYEKSKKIGGTHGHHPRTLGGPRVRPAGPWFVSATSPRNQPEIRPSVDPRPDLRSVSQVMDCGSCPWIDAPKAQL</sequence>
<evidence type="ECO:0000256" key="1">
    <source>
        <dbReference type="SAM" id="MobiDB-lite"/>
    </source>
</evidence>
<dbReference type="Proteomes" id="UP001234989">
    <property type="component" value="Chromosome 1"/>
</dbReference>
<name>A0AAF0PQY8_SOLVR</name>
<feature type="compositionally biased region" description="Basic residues" evidence="1">
    <location>
        <begin position="26"/>
        <end position="36"/>
    </location>
</feature>
<feature type="region of interest" description="Disordered" evidence="1">
    <location>
        <begin position="22"/>
        <end position="73"/>
    </location>
</feature>
<evidence type="ECO:0000313" key="3">
    <source>
        <dbReference type="Proteomes" id="UP001234989"/>
    </source>
</evidence>
<dbReference type="AlphaFoldDB" id="A0AAF0PQY8"/>
<reference evidence="2" key="1">
    <citation type="submission" date="2023-08" db="EMBL/GenBank/DDBJ databases">
        <title>A de novo genome assembly of Solanum verrucosum Schlechtendal, a Mexican diploid species geographically isolated from the other diploid A-genome species in potato relatives.</title>
        <authorList>
            <person name="Hosaka K."/>
        </authorList>
    </citation>
    <scope>NUCLEOTIDE SEQUENCE</scope>
    <source>
        <tissue evidence="2">Young leaves</tissue>
    </source>
</reference>
<keyword evidence="3" id="KW-1185">Reference proteome</keyword>
<gene>
    <name evidence="2" type="ORF">MTR67_002673</name>
</gene>
<organism evidence="2 3">
    <name type="scientific">Solanum verrucosum</name>
    <dbReference type="NCBI Taxonomy" id="315347"/>
    <lineage>
        <taxon>Eukaryota</taxon>
        <taxon>Viridiplantae</taxon>
        <taxon>Streptophyta</taxon>
        <taxon>Embryophyta</taxon>
        <taxon>Tracheophyta</taxon>
        <taxon>Spermatophyta</taxon>
        <taxon>Magnoliopsida</taxon>
        <taxon>eudicotyledons</taxon>
        <taxon>Gunneridae</taxon>
        <taxon>Pentapetalae</taxon>
        <taxon>asterids</taxon>
        <taxon>lamiids</taxon>
        <taxon>Solanales</taxon>
        <taxon>Solanaceae</taxon>
        <taxon>Solanoideae</taxon>
        <taxon>Solaneae</taxon>
        <taxon>Solanum</taxon>
    </lineage>
</organism>